<name>A0ABM1DR23_PRICU</name>
<dbReference type="SUPFAM" id="SSF57667">
    <property type="entry name" value="beta-beta-alpha zinc fingers"/>
    <property type="match status" value="1"/>
</dbReference>
<keyword evidence="6" id="KW-0539">Nucleus</keyword>
<dbReference type="Pfam" id="PF00096">
    <property type="entry name" value="zf-C2H2"/>
    <property type="match status" value="2"/>
</dbReference>
<feature type="region of interest" description="Disordered" evidence="8">
    <location>
        <begin position="70"/>
        <end position="99"/>
    </location>
</feature>
<sequence>MHPSKFAREISFINMDTAVKGCPKICSPFSSPDRGFPTGMIPQYPHGSPALKDSSLYPWNWSIGAQNITLSPGPYQSGGSDNSESKHTTPGRRGRPRADSISSLIFEGNVSPSNIRCKICHRVFPREKSLQAHLRTHTGEKPYKCDYPGCTRAFTQSGQLKTHQRLHTGEKPFVCTISGCEIRFAHANRHCPKHPAASLKRDTAVALPLQPVVGNEEQDDDAISQWLTRYERKREKNAAENTKENQAKRSLESQVNSDGSKQKRRRTRLESESESNATDLAKPLDEEPISNTTNATLTTIENAQANKQPMWGSIAQQIPRKSTEMNRDRNPGETQFYASAAHGNSDEENTPGSPLPQATAHASDAECEEKLSRGLAETGAMLSSVLQQQSIAAHDQPFAHDSAALQRKPMSDNTNVSSTYPPPCGVICETPTRRRVRGLASKGPNSALSPALRRNCQQCPVITTTCAETPLRQTEADFCSSGVRQTANLFPGEGDASLGHPVTPQQPFGRGGRQQTPRSCSYRREILPDTPRRDASESKVTTLQASSHPMLYISYPAYLSSNQAVASQPVPTRMFPHLPSTPDHTPQSLASLLPGIPCSATPPFQLDNAAPVVSLPTMPRSQVSVDVSHHHPVSLNTDNHSIPIPRASANATQCAVTPKRSLAMSDDACLPLRKRKLPRKEHKEKWMAAMALMEIAGLE</sequence>
<evidence type="ECO:0000256" key="4">
    <source>
        <dbReference type="ARBA" id="ARBA00022771"/>
    </source>
</evidence>
<dbReference type="PANTHER" id="PTHR24390">
    <property type="entry name" value="ZINC FINGER PROTEIN"/>
    <property type="match status" value="1"/>
</dbReference>
<keyword evidence="2" id="KW-0479">Metal-binding</keyword>
<dbReference type="Gene3D" id="3.30.160.60">
    <property type="entry name" value="Classic Zinc Finger"/>
    <property type="match status" value="2"/>
</dbReference>
<keyword evidence="3" id="KW-0677">Repeat</keyword>
<evidence type="ECO:0000313" key="10">
    <source>
        <dbReference type="Proteomes" id="UP000695022"/>
    </source>
</evidence>
<evidence type="ECO:0000256" key="6">
    <source>
        <dbReference type="ARBA" id="ARBA00023242"/>
    </source>
</evidence>
<protein>
    <submittedName>
        <fullName evidence="11">Uncharacterized protein LOC106805350</fullName>
    </submittedName>
</protein>
<organism evidence="10 11">
    <name type="scientific">Priapulus caudatus</name>
    <name type="common">Priapulid worm</name>
    <dbReference type="NCBI Taxonomy" id="37621"/>
    <lineage>
        <taxon>Eukaryota</taxon>
        <taxon>Metazoa</taxon>
        <taxon>Ecdysozoa</taxon>
        <taxon>Scalidophora</taxon>
        <taxon>Priapulida</taxon>
        <taxon>Priapulimorpha</taxon>
        <taxon>Priapulimorphida</taxon>
        <taxon>Priapulidae</taxon>
        <taxon>Priapulus</taxon>
    </lineage>
</organism>
<dbReference type="InterPro" id="IPR013087">
    <property type="entry name" value="Znf_C2H2_type"/>
</dbReference>
<evidence type="ECO:0000256" key="5">
    <source>
        <dbReference type="ARBA" id="ARBA00022833"/>
    </source>
</evidence>
<feature type="domain" description="C2H2-type" evidence="9">
    <location>
        <begin position="143"/>
        <end position="172"/>
    </location>
</feature>
<feature type="domain" description="C2H2-type" evidence="9">
    <location>
        <begin position="115"/>
        <end position="142"/>
    </location>
</feature>
<evidence type="ECO:0000256" key="3">
    <source>
        <dbReference type="ARBA" id="ARBA00022737"/>
    </source>
</evidence>
<accession>A0ABM1DR23</accession>
<evidence type="ECO:0000256" key="7">
    <source>
        <dbReference type="PROSITE-ProRule" id="PRU00042"/>
    </source>
</evidence>
<feature type="compositionally biased region" description="Low complexity" evidence="8">
    <location>
        <begin position="503"/>
        <end position="518"/>
    </location>
</feature>
<dbReference type="SMART" id="SM00355">
    <property type="entry name" value="ZnF_C2H2"/>
    <property type="match status" value="3"/>
</dbReference>
<evidence type="ECO:0000256" key="1">
    <source>
        <dbReference type="ARBA" id="ARBA00004123"/>
    </source>
</evidence>
<feature type="region of interest" description="Disordered" evidence="8">
    <location>
        <begin position="492"/>
        <end position="542"/>
    </location>
</feature>
<reference evidence="11" key="1">
    <citation type="submission" date="2025-08" db="UniProtKB">
        <authorList>
            <consortium name="RefSeq"/>
        </authorList>
    </citation>
    <scope>IDENTIFICATION</scope>
</reference>
<dbReference type="Proteomes" id="UP000695022">
    <property type="component" value="Unplaced"/>
</dbReference>
<keyword evidence="10" id="KW-1185">Reference proteome</keyword>
<feature type="region of interest" description="Disordered" evidence="8">
    <location>
        <begin position="342"/>
        <end position="372"/>
    </location>
</feature>
<dbReference type="InterPro" id="IPR036236">
    <property type="entry name" value="Znf_C2H2_sf"/>
</dbReference>
<keyword evidence="4 7" id="KW-0863">Zinc-finger</keyword>
<keyword evidence="5" id="KW-0862">Zinc</keyword>
<gene>
    <name evidence="11" type="primary">LOC106805350</name>
</gene>
<dbReference type="PROSITE" id="PS50157">
    <property type="entry name" value="ZINC_FINGER_C2H2_2"/>
    <property type="match status" value="2"/>
</dbReference>
<dbReference type="GeneID" id="106805350"/>
<evidence type="ECO:0000256" key="2">
    <source>
        <dbReference type="ARBA" id="ARBA00022723"/>
    </source>
</evidence>
<comment type="subcellular location">
    <subcellularLocation>
        <location evidence="1">Nucleus</location>
    </subcellularLocation>
</comment>
<feature type="compositionally biased region" description="Basic and acidic residues" evidence="8">
    <location>
        <begin position="234"/>
        <end position="251"/>
    </location>
</feature>
<dbReference type="RefSeq" id="XP_014662394.1">
    <property type="nucleotide sequence ID" value="XM_014806908.1"/>
</dbReference>
<evidence type="ECO:0000313" key="11">
    <source>
        <dbReference type="RefSeq" id="XP_014662394.1"/>
    </source>
</evidence>
<evidence type="ECO:0000259" key="9">
    <source>
        <dbReference type="PROSITE" id="PS50157"/>
    </source>
</evidence>
<feature type="region of interest" description="Disordered" evidence="8">
    <location>
        <begin position="234"/>
        <end position="290"/>
    </location>
</feature>
<dbReference type="PROSITE" id="PS00028">
    <property type="entry name" value="ZINC_FINGER_C2H2_1"/>
    <property type="match status" value="2"/>
</dbReference>
<evidence type="ECO:0000256" key="8">
    <source>
        <dbReference type="SAM" id="MobiDB-lite"/>
    </source>
</evidence>
<feature type="compositionally biased region" description="Basic and acidic residues" evidence="8">
    <location>
        <begin position="522"/>
        <end position="537"/>
    </location>
</feature>
<dbReference type="PANTHER" id="PTHR24390:SF239">
    <property type="entry name" value="ZINC FINGER PROTEIN 367"/>
    <property type="match status" value="1"/>
</dbReference>
<proteinExistence type="predicted"/>